<dbReference type="InterPro" id="IPR036638">
    <property type="entry name" value="HLH_DNA-bd_sf"/>
</dbReference>
<gene>
    <name evidence="11" type="ORF">D8674_031772</name>
</gene>
<dbReference type="GO" id="GO:0003677">
    <property type="term" value="F:DNA binding"/>
    <property type="evidence" value="ECO:0007669"/>
    <property type="project" value="UniProtKB-KW"/>
</dbReference>
<dbReference type="SUPFAM" id="SSF46689">
    <property type="entry name" value="Homeodomain-like"/>
    <property type="match status" value="1"/>
</dbReference>
<dbReference type="GO" id="GO:0005634">
    <property type="term" value="C:nucleus"/>
    <property type="evidence" value="ECO:0007669"/>
    <property type="project" value="UniProtKB-SubCell"/>
</dbReference>
<keyword evidence="5" id="KW-0804">Transcription</keyword>
<dbReference type="PROSITE" id="PS51294">
    <property type="entry name" value="HTH_MYB"/>
    <property type="match status" value="2"/>
</dbReference>
<evidence type="ECO:0000259" key="8">
    <source>
        <dbReference type="PROSITE" id="PS50090"/>
    </source>
</evidence>
<evidence type="ECO:0000256" key="2">
    <source>
        <dbReference type="ARBA" id="ARBA00022737"/>
    </source>
</evidence>
<dbReference type="InterPro" id="IPR001005">
    <property type="entry name" value="SANT/Myb"/>
</dbReference>
<evidence type="ECO:0000259" key="10">
    <source>
        <dbReference type="PROSITE" id="PS51294"/>
    </source>
</evidence>
<comment type="caution">
    <text evidence="11">The sequence shown here is derived from an EMBL/GenBank/DDBJ whole genome shotgun (WGS) entry which is preliminary data.</text>
</comment>
<evidence type="ECO:0000256" key="6">
    <source>
        <dbReference type="ARBA" id="ARBA00023242"/>
    </source>
</evidence>
<dbReference type="CDD" id="cd04873">
    <property type="entry name" value="ACT_UUR-ACR-like"/>
    <property type="match status" value="1"/>
</dbReference>
<dbReference type="InterPro" id="IPR045847">
    <property type="entry name" value="AIG1-like"/>
</dbReference>
<dbReference type="InterPro" id="IPR011598">
    <property type="entry name" value="bHLH_dom"/>
</dbReference>
<dbReference type="Gene3D" id="1.10.10.60">
    <property type="entry name" value="Homeodomain-like"/>
    <property type="match status" value="2"/>
</dbReference>
<dbReference type="SMART" id="SM00353">
    <property type="entry name" value="HLH"/>
    <property type="match status" value="1"/>
</dbReference>
<feature type="compositionally biased region" description="Basic and acidic residues" evidence="7">
    <location>
        <begin position="661"/>
        <end position="673"/>
    </location>
</feature>
<accession>A0A5N5F4Z3</accession>
<dbReference type="PANTHER" id="PTHR45844:SF18">
    <property type="entry name" value="TRANSCRIPTION FACTOR BHLH51"/>
    <property type="match status" value="1"/>
</dbReference>
<feature type="region of interest" description="Disordered" evidence="7">
    <location>
        <begin position="649"/>
        <end position="675"/>
    </location>
</feature>
<keyword evidence="12" id="KW-1185">Reference proteome</keyword>
<feature type="domain" description="Myb-like" evidence="8">
    <location>
        <begin position="474"/>
        <end position="524"/>
    </location>
</feature>
<dbReference type="SUPFAM" id="SSF47459">
    <property type="entry name" value="HLH, helix-loop-helix DNA-binding domain"/>
    <property type="match status" value="1"/>
</dbReference>
<keyword evidence="2" id="KW-0677">Repeat</keyword>
<organism evidence="11 12">
    <name type="scientific">Pyrus ussuriensis x Pyrus communis</name>
    <dbReference type="NCBI Taxonomy" id="2448454"/>
    <lineage>
        <taxon>Eukaryota</taxon>
        <taxon>Viridiplantae</taxon>
        <taxon>Streptophyta</taxon>
        <taxon>Embryophyta</taxon>
        <taxon>Tracheophyta</taxon>
        <taxon>Spermatophyta</taxon>
        <taxon>Magnoliopsida</taxon>
        <taxon>eudicotyledons</taxon>
        <taxon>Gunneridae</taxon>
        <taxon>Pentapetalae</taxon>
        <taxon>rosids</taxon>
        <taxon>fabids</taxon>
        <taxon>Rosales</taxon>
        <taxon>Rosaceae</taxon>
        <taxon>Amygdaloideae</taxon>
        <taxon>Maleae</taxon>
        <taxon>Pyrus</taxon>
    </lineage>
</organism>
<reference evidence="12" key="2">
    <citation type="submission" date="2019-10" db="EMBL/GenBank/DDBJ databases">
        <title>A de novo genome assembly of a pear dwarfing rootstock.</title>
        <authorList>
            <person name="Wang F."/>
            <person name="Wang J."/>
            <person name="Li S."/>
            <person name="Zhang Y."/>
            <person name="Fang M."/>
            <person name="Ma L."/>
            <person name="Zhao Y."/>
            <person name="Jiang S."/>
        </authorList>
    </citation>
    <scope>NUCLEOTIDE SEQUENCE [LARGE SCALE GENOMIC DNA]</scope>
</reference>
<evidence type="ECO:0000256" key="5">
    <source>
        <dbReference type="ARBA" id="ARBA00023163"/>
    </source>
</evidence>
<dbReference type="Pfam" id="PF00249">
    <property type="entry name" value="Myb_DNA-binding"/>
    <property type="match status" value="2"/>
</dbReference>
<dbReference type="PROSITE" id="PS50090">
    <property type="entry name" value="MYB_LIKE"/>
    <property type="match status" value="2"/>
</dbReference>
<protein>
    <submittedName>
        <fullName evidence="11">Transcription factor bHLH51-like</fullName>
    </submittedName>
</protein>
<dbReference type="InterPro" id="IPR009057">
    <property type="entry name" value="Homeodomain-like_sf"/>
</dbReference>
<dbReference type="EMBL" id="SMOL01000781">
    <property type="protein sequence ID" value="KAB2596322.1"/>
    <property type="molecule type" value="Genomic_DNA"/>
</dbReference>
<dbReference type="FunFam" id="1.10.10.60:FF:000060">
    <property type="entry name" value="MYB transcription factor"/>
    <property type="match status" value="1"/>
</dbReference>
<keyword evidence="3" id="KW-0805">Transcription regulation</keyword>
<evidence type="ECO:0000256" key="3">
    <source>
        <dbReference type="ARBA" id="ARBA00023015"/>
    </source>
</evidence>
<name>A0A5N5F4Z3_9ROSA</name>
<dbReference type="GO" id="GO:0003700">
    <property type="term" value="F:DNA-binding transcription factor activity"/>
    <property type="evidence" value="ECO:0007669"/>
    <property type="project" value="InterPro"/>
</dbReference>
<feature type="domain" description="HTH myb-type" evidence="10">
    <location>
        <begin position="422"/>
        <end position="473"/>
    </location>
</feature>
<dbReference type="PANTHER" id="PTHR45844">
    <property type="entry name" value="TRANSCRIPTION FACTOR BHLH30"/>
    <property type="match status" value="1"/>
</dbReference>
<dbReference type="OrthoDB" id="2143914at2759"/>
<keyword evidence="6" id="KW-0539">Nucleus</keyword>
<dbReference type="Gene3D" id="4.10.280.10">
    <property type="entry name" value="Helix-loop-helix DNA-binding domain"/>
    <property type="match status" value="1"/>
</dbReference>
<sequence>MDHNCCYAGTGGVSWPQQYKSGAVPAAAAVSNESSSSFLVPWPPPPPHVSSTNQFQFCGLPPNSWSLTAADGFEDDRDASASKSHRQAEKRRRDRISAQLATLRKLVPKSDKMDKAALLGSVIDHVKELKRKAVEVSEAFIVPTEVDEVTIDCDPAHGVTSTTTSNSNINRGNFLITASVCCDDRPDLFSELIQILKGLKLTALRAEMASVGGRIKSVLVLCSKDGEEAVCLSTLKQSLKLVLSKLAASPVAPNCRIRSKRQSFSNKLGSLTHWPINLDFRDFWCFVKGFAIDKAVMGNPTNIFTNGKRSLNPCIMWPQALGPPIRAGPLTWASLKPHCQHGLEQIAGAIGSFLSPVHRALASPRVALSSCMSPPTPLPLFHRKVKTHSSNQNSPLSPIRIQISNLSLSSYDRMTMMGAMSGEDRVTGSWNTQEDATLIKLVAQHGPSNWSLISTGIPGRSGKSCRLRWCNQLCPTVQHKPFSPQEDSIIIQAHALHGNKWATIARLLPGRTDNAIKNHWNSALRRRRRQLAELSSSSSGSDAAAALGEEPDLKRQCLRASPEHESLKAGAGGEGVIVETSLTLSPPGEKAEKDVAVKSEEEEHDHEAVDNDDDVEKCAVEMEETCLLTIMQRMIAQEVRNYIDSLRGDGGPTFGPQSEAHQNDAKQNMETEPKRRRLMIGDSERANYLDLCLIFRRFLFNLLMRFFFHCNHRHK</sequence>
<evidence type="ECO:0000313" key="12">
    <source>
        <dbReference type="Proteomes" id="UP000327157"/>
    </source>
</evidence>
<evidence type="ECO:0000256" key="1">
    <source>
        <dbReference type="ARBA" id="ARBA00004123"/>
    </source>
</evidence>
<dbReference type="SMART" id="SM00717">
    <property type="entry name" value="SANT"/>
    <property type="match status" value="2"/>
</dbReference>
<proteinExistence type="predicted"/>
<evidence type="ECO:0000256" key="4">
    <source>
        <dbReference type="ARBA" id="ARBA00023125"/>
    </source>
</evidence>
<evidence type="ECO:0000256" key="7">
    <source>
        <dbReference type="SAM" id="MobiDB-lite"/>
    </source>
</evidence>
<evidence type="ECO:0000313" key="11">
    <source>
        <dbReference type="EMBL" id="KAB2596322.1"/>
    </source>
</evidence>
<dbReference type="GO" id="GO:0046983">
    <property type="term" value="F:protein dimerization activity"/>
    <property type="evidence" value="ECO:0007669"/>
    <property type="project" value="InterPro"/>
</dbReference>
<keyword evidence="4" id="KW-0238">DNA-binding</keyword>
<dbReference type="PROSITE" id="PS50888">
    <property type="entry name" value="BHLH"/>
    <property type="match status" value="1"/>
</dbReference>
<dbReference type="CDD" id="cd00167">
    <property type="entry name" value="SANT"/>
    <property type="match status" value="2"/>
</dbReference>
<reference evidence="11 12" key="3">
    <citation type="submission" date="2019-11" db="EMBL/GenBank/DDBJ databases">
        <title>A de novo genome assembly of a pear dwarfing rootstock.</title>
        <authorList>
            <person name="Wang F."/>
            <person name="Wang J."/>
            <person name="Li S."/>
            <person name="Zhang Y."/>
            <person name="Fang M."/>
            <person name="Ma L."/>
            <person name="Zhao Y."/>
            <person name="Jiang S."/>
        </authorList>
    </citation>
    <scope>NUCLEOTIDE SEQUENCE [LARGE SCALE GENOMIC DNA]</scope>
    <source>
        <strain evidence="11">S2</strain>
        <tissue evidence="11">Leaf</tissue>
    </source>
</reference>
<dbReference type="CDD" id="cd11455">
    <property type="entry name" value="bHLH_AtAIG1_like"/>
    <property type="match status" value="1"/>
</dbReference>
<evidence type="ECO:0000259" key="9">
    <source>
        <dbReference type="PROSITE" id="PS50888"/>
    </source>
</evidence>
<dbReference type="AlphaFoldDB" id="A0A5N5F4Z3"/>
<dbReference type="InterPro" id="IPR017930">
    <property type="entry name" value="Myb_dom"/>
</dbReference>
<comment type="subcellular location">
    <subcellularLocation>
        <location evidence="1">Nucleus</location>
    </subcellularLocation>
</comment>
<reference evidence="11 12" key="1">
    <citation type="submission" date="2019-09" db="EMBL/GenBank/DDBJ databases">
        <authorList>
            <person name="Ou C."/>
        </authorList>
    </citation>
    <scope>NUCLEOTIDE SEQUENCE [LARGE SCALE GENOMIC DNA]</scope>
    <source>
        <strain evidence="11">S2</strain>
        <tissue evidence="11">Leaf</tissue>
    </source>
</reference>
<dbReference type="Pfam" id="PF00010">
    <property type="entry name" value="HLH"/>
    <property type="match status" value="1"/>
</dbReference>
<feature type="domain" description="HTH myb-type" evidence="10">
    <location>
        <begin position="475"/>
        <end position="528"/>
    </location>
</feature>
<feature type="domain" description="Myb-like" evidence="8">
    <location>
        <begin position="422"/>
        <end position="473"/>
    </location>
</feature>
<feature type="domain" description="BHLH" evidence="9">
    <location>
        <begin position="80"/>
        <end position="129"/>
    </location>
</feature>
<dbReference type="Proteomes" id="UP000327157">
    <property type="component" value="Chromosome 7"/>
</dbReference>